<feature type="signal peptide" evidence="1">
    <location>
        <begin position="1"/>
        <end position="15"/>
    </location>
</feature>
<comment type="caution">
    <text evidence="2">The sequence shown here is derived from an EMBL/GenBank/DDBJ whole genome shotgun (WGS) entry which is preliminary data.</text>
</comment>
<protein>
    <submittedName>
        <fullName evidence="2">Uncharacterized protein</fullName>
    </submittedName>
</protein>
<proteinExistence type="predicted"/>
<evidence type="ECO:0000313" key="2">
    <source>
        <dbReference type="EMBL" id="NYZ61307.1"/>
    </source>
</evidence>
<accession>A0A7Z0QP68</accession>
<reference evidence="2 3" key="1">
    <citation type="submission" date="2020-07" db="EMBL/GenBank/DDBJ databases">
        <title>isolation of Luteimonas sp. SJ-16.</title>
        <authorList>
            <person name="Huang X.-X."/>
            <person name="Xu L."/>
            <person name="Sun J.-Q."/>
        </authorList>
    </citation>
    <scope>NUCLEOTIDE SEQUENCE [LARGE SCALE GENOMIC DNA]</scope>
    <source>
        <strain evidence="2 3">SJ-16</strain>
    </source>
</reference>
<evidence type="ECO:0000256" key="1">
    <source>
        <dbReference type="SAM" id="SignalP"/>
    </source>
</evidence>
<name>A0A7Z0QP68_9GAMM</name>
<feature type="chain" id="PRO_5030587644" evidence="1">
    <location>
        <begin position="16"/>
        <end position="242"/>
    </location>
</feature>
<organism evidence="2 3">
    <name type="scientific">Luteimonas deserti</name>
    <dbReference type="NCBI Taxonomy" id="2752306"/>
    <lineage>
        <taxon>Bacteria</taxon>
        <taxon>Pseudomonadati</taxon>
        <taxon>Pseudomonadota</taxon>
        <taxon>Gammaproteobacteria</taxon>
        <taxon>Lysobacterales</taxon>
        <taxon>Lysobacteraceae</taxon>
        <taxon>Luteimonas</taxon>
    </lineage>
</organism>
<dbReference type="EMBL" id="JACCJZ010000004">
    <property type="protein sequence ID" value="NYZ61307.1"/>
    <property type="molecule type" value="Genomic_DNA"/>
</dbReference>
<dbReference type="AlphaFoldDB" id="A0A7Z0QP68"/>
<gene>
    <name evidence="2" type="ORF">H0E82_00820</name>
</gene>
<keyword evidence="3" id="KW-1185">Reference proteome</keyword>
<keyword evidence="1" id="KW-0732">Signal</keyword>
<dbReference type="Proteomes" id="UP000589896">
    <property type="component" value="Unassembled WGS sequence"/>
</dbReference>
<evidence type="ECO:0000313" key="3">
    <source>
        <dbReference type="Proteomes" id="UP000589896"/>
    </source>
</evidence>
<sequence length="242" mass="24852">MLLLITAFLAAPACAEVDAVARPAALQEIPDAELGAMRGRYIVGDDRIAWFGVTMVSDWLTAGGQRLQGAMTIGFDLRGARPEVSFLPSVTITGVDTAAATGTGEVDGSGLANVGGLMQAVQVAGDGNTARNALSLRVREGVIPGRAGGEAAASAELRVDGAHARAALDDAGARVLLQVAGQGAVEQWIDARAIGQSIRLTGDGHMAGNRLQLDLVRQRAPASQTIHQNLVQAIGMTRVGGL</sequence>